<protein>
    <recommendedName>
        <fullName evidence="2">RING-type E3 ubiquitin transferase</fullName>
        <ecNumber evidence="2">2.3.2.27</ecNumber>
    </recommendedName>
</protein>
<evidence type="ECO:0000256" key="3">
    <source>
        <dbReference type="ARBA" id="ARBA00022679"/>
    </source>
</evidence>
<dbReference type="Pfam" id="PF13639">
    <property type="entry name" value="zf-RING_2"/>
    <property type="match status" value="1"/>
</dbReference>
<dbReference type="EC" id="2.3.2.27" evidence="2"/>
<keyword evidence="3" id="KW-0808">Transferase</keyword>
<dbReference type="PANTHER" id="PTHR15710">
    <property type="entry name" value="E3 UBIQUITIN-PROTEIN LIGASE PRAJA"/>
    <property type="match status" value="1"/>
</dbReference>
<name>A0A5N5HHW2_9ROSA</name>
<reference evidence="10 11" key="1">
    <citation type="submission" date="2019-09" db="EMBL/GenBank/DDBJ databases">
        <authorList>
            <person name="Ou C."/>
        </authorList>
    </citation>
    <scope>NUCLEOTIDE SEQUENCE [LARGE SCALE GENOMIC DNA]</scope>
    <source>
        <strain evidence="10">S2</strain>
        <tissue evidence="10">Leaf</tissue>
    </source>
</reference>
<dbReference type="GO" id="GO:0005737">
    <property type="term" value="C:cytoplasm"/>
    <property type="evidence" value="ECO:0007669"/>
    <property type="project" value="TreeGrafter"/>
</dbReference>
<evidence type="ECO:0000313" key="10">
    <source>
        <dbReference type="EMBL" id="KAB2627569.1"/>
    </source>
</evidence>
<evidence type="ECO:0000256" key="8">
    <source>
        <dbReference type="PROSITE-ProRule" id="PRU00175"/>
    </source>
</evidence>
<dbReference type="FunFam" id="3.30.40.10:FF:000127">
    <property type="entry name" value="E3 ubiquitin-protein ligase RNF181"/>
    <property type="match status" value="1"/>
</dbReference>
<dbReference type="InterPro" id="IPR001841">
    <property type="entry name" value="Znf_RING"/>
</dbReference>
<keyword evidence="7" id="KW-0862">Zinc</keyword>
<keyword evidence="5 8" id="KW-0863">Zinc-finger</keyword>
<dbReference type="AlphaFoldDB" id="A0A5N5HHW2"/>
<keyword evidence="4" id="KW-0479">Metal-binding</keyword>
<evidence type="ECO:0000256" key="1">
    <source>
        <dbReference type="ARBA" id="ARBA00000900"/>
    </source>
</evidence>
<evidence type="ECO:0000256" key="4">
    <source>
        <dbReference type="ARBA" id="ARBA00022723"/>
    </source>
</evidence>
<keyword evidence="6" id="KW-0833">Ubl conjugation pathway</keyword>
<dbReference type="GO" id="GO:0008270">
    <property type="term" value="F:zinc ion binding"/>
    <property type="evidence" value="ECO:0007669"/>
    <property type="project" value="UniProtKB-KW"/>
</dbReference>
<dbReference type="PROSITE" id="PS50089">
    <property type="entry name" value="ZF_RING_2"/>
    <property type="match status" value="1"/>
</dbReference>
<dbReference type="SMART" id="SM00184">
    <property type="entry name" value="RING"/>
    <property type="match status" value="1"/>
</dbReference>
<evidence type="ECO:0000256" key="6">
    <source>
        <dbReference type="ARBA" id="ARBA00022786"/>
    </source>
</evidence>
<dbReference type="Gene3D" id="3.30.40.10">
    <property type="entry name" value="Zinc/RING finger domain, C3HC4 (zinc finger)"/>
    <property type="match status" value="1"/>
</dbReference>
<evidence type="ECO:0000313" key="11">
    <source>
        <dbReference type="Proteomes" id="UP000327157"/>
    </source>
</evidence>
<keyword evidence="11" id="KW-1185">Reference proteome</keyword>
<feature type="domain" description="RING-type" evidence="9">
    <location>
        <begin position="222"/>
        <end position="263"/>
    </location>
</feature>
<accession>A0A5N5HHW2</accession>
<dbReference type="OrthoDB" id="8062037at2759"/>
<dbReference type="Proteomes" id="UP000327157">
    <property type="component" value="Chromosome 2"/>
</dbReference>
<reference evidence="11" key="2">
    <citation type="submission" date="2019-10" db="EMBL/GenBank/DDBJ databases">
        <title>A de novo genome assembly of a pear dwarfing rootstock.</title>
        <authorList>
            <person name="Wang F."/>
            <person name="Wang J."/>
            <person name="Li S."/>
            <person name="Zhang Y."/>
            <person name="Fang M."/>
            <person name="Ma L."/>
            <person name="Zhao Y."/>
            <person name="Jiang S."/>
        </authorList>
    </citation>
    <scope>NUCLEOTIDE SEQUENCE [LARGE SCALE GENOMIC DNA]</scope>
</reference>
<evidence type="ECO:0000259" key="9">
    <source>
        <dbReference type="PROSITE" id="PS50089"/>
    </source>
</evidence>
<dbReference type="InterPro" id="IPR013083">
    <property type="entry name" value="Znf_RING/FYVE/PHD"/>
</dbReference>
<comment type="caution">
    <text evidence="10">The sequence shown here is derived from an EMBL/GenBank/DDBJ whole genome shotgun (WGS) entry which is preliminary data.</text>
</comment>
<dbReference type="GO" id="GO:0061630">
    <property type="term" value="F:ubiquitin protein ligase activity"/>
    <property type="evidence" value="ECO:0007669"/>
    <property type="project" value="UniProtKB-EC"/>
</dbReference>
<comment type="catalytic activity">
    <reaction evidence="1">
        <text>S-ubiquitinyl-[E2 ubiquitin-conjugating enzyme]-L-cysteine + [acceptor protein]-L-lysine = [E2 ubiquitin-conjugating enzyme]-L-cysteine + N(6)-ubiquitinyl-[acceptor protein]-L-lysine.</text>
        <dbReference type="EC" id="2.3.2.27"/>
    </reaction>
</comment>
<reference evidence="10 11" key="3">
    <citation type="submission" date="2019-11" db="EMBL/GenBank/DDBJ databases">
        <title>A de novo genome assembly of a pear dwarfing rootstock.</title>
        <authorList>
            <person name="Wang F."/>
            <person name="Wang J."/>
            <person name="Li S."/>
            <person name="Zhang Y."/>
            <person name="Fang M."/>
            <person name="Ma L."/>
            <person name="Zhao Y."/>
            <person name="Jiang S."/>
        </authorList>
    </citation>
    <scope>NUCLEOTIDE SEQUENCE [LARGE SCALE GENOMIC DNA]</scope>
    <source>
        <strain evidence="10">S2</strain>
        <tissue evidence="10">Leaf</tissue>
    </source>
</reference>
<evidence type="ECO:0000256" key="2">
    <source>
        <dbReference type="ARBA" id="ARBA00012483"/>
    </source>
</evidence>
<dbReference type="SUPFAM" id="SSF57850">
    <property type="entry name" value="RING/U-box"/>
    <property type="match status" value="1"/>
</dbReference>
<evidence type="ECO:0000256" key="5">
    <source>
        <dbReference type="ARBA" id="ARBA00022771"/>
    </source>
</evidence>
<evidence type="ECO:0000256" key="7">
    <source>
        <dbReference type="ARBA" id="ARBA00022833"/>
    </source>
</evidence>
<dbReference type="PANTHER" id="PTHR15710:SF187">
    <property type="entry name" value="RING-TYPE E3 UBIQUITIN TRANSFERASE"/>
    <property type="match status" value="1"/>
</dbReference>
<sequence length="350" mass="39439">MDLRELGLGGRKNVMTRMPSYQQAQIRRKIQEVVPTALLPGGEWDVPGRLHPPLPSSPFSKNCQKKLPKIGEYQIMDDHHHQTFWCHECDMSVSLLPLPTSFSRERERERQRDTLLCPHCFSDLLELMDSDSLQHDSLILQPPPHQPHPHSDNYLLNSPFLHRLIHHLSTHPINHDDLLPSATASSSSVPSSSLPASKASVDSIPTLKITSSMLDRDPLLLCAVCKEQFHHSVDAKQLPCNHLYHPHCILPWLSSHSSCPLCRFQLPTETQHHQLQLGHHTPLRFNFDNDDDEDLNDWFTEYGSSSSYGTSLRLNYISAGGRHMANQAHLGPAAAPNFNANADSSFNGNL</sequence>
<proteinExistence type="predicted"/>
<dbReference type="EMBL" id="SMOL01000157">
    <property type="protein sequence ID" value="KAB2627569.1"/>
    <property type="molecule type" value="Genomic_DNA"/>
</dbReference>
<gene>
    <name evidence="10" type="ORF">D8674_021187</name>
</gene>
<organism evidence="10 11">
    <name type="scientific">Pyrus ussuriensis x Pyrus communis</name>
    <dbReference type="NCBI Taxonomy" id="2448454"/>
    <lineage>
        <taxon>Eukaryota</taxon>
        <taxon>Viridiplantae</taxon>
        <taxon>Streptophyta</taxon>
        <taxon>Embryophyta</taxon>
        <taxon>Tracheophyta</taxon>
        <taxon>Spermatophyta</taxon>
        <taxon>Magnoliopsida</taxon>
        <taxon>eudicotyledons</taxon>
        <taxon>Gunneridae</taxon>
        <taxon>Pentapetalae</taxon>
        <taxon>rosids</taxon>
        <taxon>fabids</taxon>
        <taxon>Rosales</taxon>
        <taxon>Rosaceae</taxon>
        <taxon>Amygdaloideae</taxon>
        <taxon>Maleae</taxon>
        <taxon>Pyrus</taxon>
    </lineage>
</organism>
<dbReference type="GO" id="GO:0016567">
    <property type="term" value="P:protein ubiquitination"/>
    <property type="evidence" value="ECO:0007669"/>
    <property type="project" value="TreeGrafter"/>
</dbReference>